<organism evidence="1 2">
    <name type="scientific">Lasiodiplodia mahajangana</name>
    <dbReference type="NCBI Taxonomy" id="1108764"/>
    <lineage>
        <taxon>Eukaryota</taxon>
        <taxon>Fungi</taxon>
        <taxon>Dikarya</taxon>
        <taxon>Ascomycota</taxon>
        <taxon>Pezizomycotina</taxon>
        <taxon>Dothideomycetes</taxon>
        <taxon>Dothideomycetes incertae sedis</taxon>
        <taxon>Botryosphaeriales</taxon>
        <taxon>Botryosphaeriaceae</taxon>
        <taxon>Lasiodiplodia</taxon>
    </lineage>
</organism>
<sequence length="92" mass="9580">MSPAGPINYTGNTPLSALPPGYGATAASASTDIKTRHPSVATAFINGITPQKSRTDQNDTKPVITVDYSTATGDRVLTIEAHDDMTYNGLVA</sequence>
<keyword evidence="2" id="KW-1185">Reference proteome</keyword>
<dbReference type="Proteomes" id="UP001153332">
    <property type="component" value="Unassembled WGS sequence"/>
</dbReference>
<dbReference type="EMBL" id="JAPUUL010000295">
    <property type="protein sequence ID" value="KAJ8131414.1"/>
    <property type="molecule type" value="Genomic_DNA"/>
</dbReference>
<evidence type="ECO:0000313" key="1">
    <source>
        <dbReference type="EMBL" id="KAJ8131414.1"/>
    </source>
</evidence>
<evidence type="ECO:0000313" key="2">
    <source>
        <dbReference type="Proteomes" id="UP001153332"/>
    </source>
</evidence>
<gene>
    <name evidence="1" type="ORF">O1611_g2210</name>
</gene>
<comment type="caution">
    <text evidence="1">The sequence shown here is derived from an EMBL/GenBank/DDBJ whole genome shotgun (WGS) entry which is preliminary data.</text>
</comment>
<accession>A0ACC2JVJ4</accession>
<protein>
    <submittedName>
        <fullName evidence="1">Uncharacterized protein</fullName>
    </submittedName>
</protein>
<proteinExistence type="predicted"/>
<reference evidence="1" key="1">
    <citation type="submission" date="2022-12" db="EMBL/GenBank/DDBJ databases">
        <title>Genome Sequence of Lasiodiplodia mahajangana.</title>
        <authorList>
            <person name="Buettner E."/>
        </authorList>
    </citation>
    <scope>NUCLEOTIDE SEQUENCE</scope>
    <source>
        <strain evidence="1">VT137</strain>
    </source>
</reference>
<name>A0ACC2JVJ4_9PEZI</name>